<protein>
    <submittedName>
        <fullName evidence="2">Uncharacterized protein LOC113511642</fullName>
    </submittedName>
</protein>
<evidence type="ECO:0000313" key="2">
    <source>
        <dbReference type="RefSeq" id="XP_026751122.2"/>
    </source>
</evidence>
<evidence type="ECO:0000313" key="1">
    <source>
        <dbReference type="Proteomes" id="UP001652740"/>
    </source>
</evidence>
<accession>A0A6J1WJ00</accession>
<dbReference type="Proteomes" id="UP001652740">
    <property type="component" value="Unplaced"/>
</dbReference>
<dbReference type="PANTHER" id="PTHR34717">
    <property type="entry name" value="EG:BACR7A4.20 PROTEIN"/>
    <property type="match status" value="1"/>
</dbReference>
<dbReference type="RefSeq" id="XP_026751122.2">
    <property type="nucleotide sequence ID" value="XM_026895321.3"/>
</dbReference>
<proteinExistence type="predicted"/>
<dbReference type="InParanoid" id="A0A6J1WJ00"/>
<dbReference type="PANTHER" id="PTHR34717:SF1">
    <property type="entry name" value="EG:BACR7A4.20 PROTEIN"/>
    <property type="match status" value="1"/>
</dbReference>
<dbReference type="GeneID" id="113511642"/>
<organism evidence="1 2">
    <name type="scientific">Galleria mellonella</name>
    <name type="common">Greater wax moth</name>
    <dbReference type="NCBI Taxonomy" id="7137"/>
    <lineage>
        <taxon>Eukaryota</taxon>
        <taxon>Metazoa</taxon>
        <taxon>Ecdysozoa</taxon>
        <taxon>Arthropoda</taxon>
        <taxon>Hexapoda</taxon>
        <taxon>Insecta</taxon>
        <taxon>Pterygota</taxon>
        <taxon>Neoptera</taxon>
        <taxon>Endopterygota</taxon>
        <taxon>Lepidoptera</taxon>
        <taxon>Glossata</taxon>
        <taxon>Ditrysia</taxon>
        <taxon>Pyraloidea</taxon>
        <taxon>Pyralidae</taxon>
        <taxon>Galleriinae</taxon>
        <taxon>Galleria</taxon>
    </lineage>
</organism>
<dbReference type="KEGG" id="gmw:113511642"/>
<reference evidence="2" key="1">
    <citation type="submission" date="2025-08" db="UniProtKB">
        <authorList>
            <consortium name="RefSeq"/>
        </authorList>
    </citation>
    <scope>IDENTIFICATION</scope>
    <source>
        <tissue evidence="2">Whole larvae</tissue>
    </source>
</reference>
<keyword evidence="1" id="KW-1185">Reference proteome</keyword>
<name>A0A6J1WJ00_GALME</name>
<gene>
    <name evidence="2" type="primary">LOC113511642</name>
</gene>
<dbReference type="AlphaFoldDB" id="A0A6J1WJ00"/>
<sequence>MIILIISALIPALLLLVVFRFANKRRKPAIFGVYQLQNKNYYFKFVLVYIFLRIRQLVSHLKRLLEIELGRSADGIVHVQRQDAVLEQKYYLNDHALAVDAIYFNGMSKEGDAIICGVARRPGNVCDAFLYLKIKGEELLLSPNLPDTYLKQKTIEEGEYSVEGIELKNFVPMRTWELKFNGEMKPRNETEKRADVQMTLTWSAQWAPFNYDKQISPRCLASSMAREPWSRDYFNLLKRLHQTHYEQMGSIKGTVSINGNEHILDVPCVRDHTFGRFRDWRTFHRYVYHFIFLENGDCAAVGNVCQPAVLSNLTIGYYCRQSDQKVFPIDSCDFQLYQHGEDQILPKDYGFVFEAGWELFAVRVKVDDEETFYIGKDREAKFYERWSTVEVNGVKGWACVEWQYNNVQAKNVTKNVE</sequence>